<feature type="domain" description="Histone deacetylase" evidence="3">
    <location>
        <begin position="20"/>
        <end position="283"/>
    </location>
</feature>
<accession>A4C5S3</accession>
<dbReference type="InterPro" id="IPR037138">
    <property type="entry name" value="His_deacetylse_dom_sf"/>
</dbReference>
<dbReference type="InterPro" id="IPR023696">
    <property type="entry name" value="Ureohydrolase_dom_sf"/>
</dbReference>
<dbReference type="InterPro" id="IPR000286">
    <property type="entry name" value="HDACs"/>
</dbReference>
<comment type="similarity">
    <text evidence="1">Belongs to the histone deacetylase family.</text>
</comment>
<dbReference type="STRING" id="87626.PTD2_10944"/>
<dbReference type="AlphaFoldDB" id="A4C5S3"/>
<evidence type="ECO:0000256" key="2">
    <source>
        <dbReference type="ARBA" id="ARBA00022801"/>
    </source>
</evidence>
<keyword evidence="2" id="KW-0378">Hydrolase</keyword>
<comment type="caution">
    <text evidence="4">The sequence shown here is derived from an EMBL/GenBank/DDBJ whole genome shotgun (WGS) entry which is preliminary data.</text>
</comment>
<dbReference type="Pfam" id="PF00850">
    <property type="entry name" value="Hist_deacetyl"/>
    <property type="match status" value="1"/>
</dbReference>
<reference evidence="4 5" key="1">
    <citation type="submission" date="2006-02" db="EMBL/GenBank/DDBJ databases">
        <authorList>
            <person name="Moran M.A."/>
            <person name="Kjelleberg S."/>
            <person name="Egan S."/>
            <person name="Saunders N."/>
            <person name="Thomas T."/>
            <person name="Ferriera S."/>
            <person name="Johnson J."/>
            <person name="Kravitz S."/>
            <person name="Halpern A."/>
            <person name="Remington K."/>
            <person name="Beeson K."/>
            <person name="Tran B."/>
            <person name="Rogers Y.-H."/>
            <person name="Friedman R."/>
            <person name="Venter J.C."/>
        </authorList>
    </citation>
    <scope>NUCLEOTIDE SEQUENCE [LARGE SCALE GENOMIC DNA]</scope>
    <source>
        <strain evidence="4 5">D2</strain>
    </source>
</reference>
<protein>
    <submittedName>
        <fullName evidence="4">Histone deacetylase family protein</fullName>
    </submittedName>
</protein>
<dbReference type="InterPro" id="IPR044150">
    <property type="entry name" value="HDAC_classIV"/>
</dbReference>
<sequence length="302" mass="33658">MSVICYYHPCYSTLDLPATHRFPIKKYRLLFEAIKTLDDSNHFQFQLPTPATSQQLLLCHSSEYVMQFLTGELDSKAIRKMGFPWSKELVERTCLSVGASINAAQIALKYGFSLQLSGGYHHAFTDFGSGFCIFNDLAIAAAHCIELGLVERVLIFDCDVHQGDGTAQISQQQSNIISCSIHCEQNFPAKKQQSDLDFALNKGCTDDEYLSTVQQALTLATRLYQPDLILYNAGADIFAQDELGYLNISLEGVYQRDLAVIGFCQAQSIPLACAIGGGYMRDINQLVNVHLQLFKAALQYHK</sequence>
<evidence type="ECO:0000313" key="5">
    <source>
        <dbReference type="Proteomes" id="UP000006201"/>
    </source>
</evidence>
<dbReference type="eggNOG" id="COG0123">
    <property type="taxonomic scope" value="Bacteria"/>
</dbReference>
<dbReference type="SUPFAM" id="SSF52768">
    <property type="entry name" value="Arginase/deacetylase"/>
    <property type="match status" value="1"/>
</dbReference>
<evidence type="ECO:0000256" key="1">
    <source>
        <dbReference type="ARBA" id="ARBA00005947"/>
    </source>
</evidence>
<evidence type="ECO:0000259" key="3">
    <source>
        <dbReference type="Pfam" id="PF00850"/>
    </source>
</evidence>
<dbReference type="GO" id="GO:0004407">
    <property type="term" value="F:histone deacetylase activity"/>
    <property type="evidence" value="ECO:0007669"/>
    <property type="project" value="InterPro"/>
</dbReference>
<dbReference type="Proteomes" id="UP000006201">
    <property type="component" value="Unassembled WGS sequence"/>
</dbReference>
<keyword evidence="5" id="KW-1185">Reference proteome</keyword>
<dbReference type="EMBL" id="AAOH01000002">
    <property type="protein sequence ID" value="EAR29327.1"/>
    <property type="molecule type" value="Genomic_DNA"/>
</dbReference>
<gene>
    <name evidence="4" type="ORF">PTD2_10944</name>
</gene>
<dbReference type="PANTHER" id="PTHR10625">
    <property type="entry name" value="HISTONE DEACETYLASE HDAC1-RELATED"/>
    <property type="match status" value="1"/>
</dbReference>
<dbReference type="GO" id="GO:0040029">
    <property type="term" value="P:epigenetic regulation of gene expression"/>
    <property type="evidence" value="ECO:0007669"/>
    <property type="project" value="TreeGrafter"/>
</dbReference>
<dbReference type="OrthoDB" id="9808367at2"/>
<dbReference type="PANTHER" id="PTHR10625:SF19">
    <property type="entry name" value="HISTONE DEACETYLASE 12"/>
    <property type="match status" value="1"/>
</dbReference>
<dbReference type="GO" id="GO:0016787">
    <property type="term" value="F:hydrolase activity"/>
    <property type="evidence" value="ECO:0007669"/>
    <property type="project" value="UniProtKB-KW"/>
</dbReference>
<name>A4C5S3_9GAMM</name>
<dbReference type="HOGENOM" id="CLU_007727_1_0_6"/>
<dbReference type="Gene3D" id="3.40.800.20">
    <property type="entry name" value="Histone deacetylase domain"/>
    <property type="match status" value="1"/>
</dbReference>
<evidence type="ECO:0000313" key="4">
    <source>
        <dbReference type="EMBL" id="EAR29327.1"/>
    </source>
</evidence>
<organism evidence="4 5">
    <name type="scientific">Pseudoalteromonas tunicata D2</name>
    <dbReference type="NCBI Taxonomy" id="87626"/>
    <lineage>
        <taxon>Bacteria</taxon>
        <taxon>Pseudomonadati</taxon>
        <taxon>Pseudomonadota</taxon>
        <taxon>Gammaproteobacteria</taxon>
        <taxon>Alteromonadales</taxon>
        <taxon>Pseudoalteromonadaceae</taxon>
        <taxon>Pseudoalteromonas</taxon>
    </lineage>
</organism>
<proteinExistence type="inferred from homology"/>
<dbReference type="CDD" id="cd09993">
    <property type="entry name" value="HDAC_classIV"/>
    <property type="match status" value="1"/>
</dbReference>
<dbReference type="InterPro" id="IPR023801">
    <property type="entry name" value="His_deacetylse_dom"/>
</dbReference>
<dbReference type="PRINTS" id="PR01270">
    <property type="entry name" value="HDASUPER"/>
</dbReference>